<feature type="region of interest" description="Disordered" evidence="5">
    <location>
        <begin position="1"/>
        <end position="23"/>
    </location>
</feature>
<evidence type="ECO:0000256" key="6">
    <source>
        <dbReference type="SAM" id="Phobius"/>
    </source>
</evidence>
<dbReference type="Pfam" id="PF07690">
    <property type="entry name" value="MFS_1"/>
    <property type="match status" value="1"/>
</dbReference>
<evidence type="ECO:0000256" key="2">
    <source>
        <dbReference type="ARBA" id="ARBA00022692"/>
    </source>
</evidence>
<feature type="transmembrane region" description="Helical" evidence="6">
    <location>
        <begin position="503"/>
        <end position="521"/>
    </location>
</feature>
<dbReference type="OrthoDB" id="2351791at2759"/>
<dbReference type="PANTHER" id="PTHR23501">
    <property type="entry name" value="MAJOR FACILITATOR SUPERFAMILY"/>
    <property type="match status" value="1"/>
</dbReference>
<feature type="transmembrane region" description="Helical" evidence="6">
    <location>
        <begin position="332"/>
        <end position="358"/>
    </location>
</feature>
<dbReference type="InterPro" id="IPR020846">
    <property type="entry name" value="MFS_dom"/>
</dbReference>
<sequence length="553" mass="60056">MADSPDISRPASEKSGTEPTKPDTAFNPDWRFVVAFCSLSIITLMAALDATSISVALPIMAQLLRGTALEAFWSGTSFLLTSTVFQPVIGSFSSIFGRKPMIYTSLVLFGIGAIVAAVAKNFAVILVGRSIQGIGGGGIIIMTEIVATDMVPLRERGKWFSFISSMWALGTVIGPLLGGGFAQNASWTWIFWINLPFIAIGGLMITLFLTLNYKTSSFVKKLARVDWIGAVVFIGATTGFLIPITWGGVMYPWSHWRTLVPLILCAVALIAFVAYEEWLTRIGREPIIRTSVFKNRTSAVTFFTTVIHGIVLWSILYYLPLYYEAVKEFSPILAGVALFPQTFTVAPASVVAGVLIAVTGKYRNITWFGWATTTVGMGLLILLKASTSTPGWIFLNLVSGVGTGVLFSAMAIAVQAASSNEDMAHSVTMFAFFRAAGQTFGVAISGTIFQNQMKKELLKHPLLAENASNWSQDAAGLVQIIKQMPAGLAKDQLKDSYVGALKYVWIVMTVLAFVAFVVSLGTEALPLDRELVTEQGFQYKKKKGDEETKEVKD</sequence>
<dbReference type="GO" id="GO:0005886">
    <property type="term" value="C:plasma membrane"/>
    <property type="evidence" value="ECO:0007669"/>
    <property type="project" value="TreeGrafter"/>
</dbReference>
<feature type="transmembrane region" description="Helical" evidence="6">
    <location>
        <begin position="189"/>
        <end position="213"/>
    </location>
</feature>
<feature type="transmembrane region" description="Helical" evidence="6">
    <location>
        <begin position="225"/>
        <end position="246"/>
    </location>
</feature>
<dbReference type="FunFam" id="1.20.1250.20:FF:000504">
    <property type="entry name" value="Similar to MFS multidrug transporter"/>
    <property type="match status" value="1"/>
</dbReference>
<evidence type="ECO:0000256" key="1">
    <source>
        <dbReference type="ARBA" id="ARBA00004141"/>
    </source>
</evidence>
<keyword evidence="3 6" id="KW-1133">Transmembrane helix</keyword>
<reference evidence="8" key="1">
    <citation type="journal article" date="2020" name="Stud. Mycol.">
        <title>101 Dothideomycetes genomes: a test case for predicting lifestyles and emergence of pathogens.</title>
        <authorList>
            <person name="Haridas S."/>
            <person name="Albert R."/>
            <person name="Binder M."/>
            <person name="Bloem J."/>
            <person name="Labutti K."/>
            <person name="Salamov A."/>
            <person name="Andreopoulos B."/>
            <person name="Baker S."/>
            <person name="Barry K."/>
            <person name="Bills G."/>
            <person name="Bluhm B."/>
            <person name="Cannon C."/>
            <person name="Castanera R."/>
            <person name="Culley D."/>
            <person name="Daum C."/>
            <person name="Ezra D."/>
            <person name="Gonzalez J."/>
            <person name="Henrissat B."/>
            <person name="Kuo A."/>
            <person name="Liang C."/>
            <person name="Lipzen A."/>
            <person name="Lutzoni F."/>
            <person name="Magnuson J."/>
            <person name="Mondo S."/>
            <person name="Nolan M."/>
            <person name="Ohm R."/>
            <person name="Pangilinan J."/>
            <person name="Park H.-J."/>
            <person name="Ramirez L."/>
            <person name="Alfaro M."/>
            <person name="Sun H."/>
            <person name="Tritt A."/>
            <person name="Yoshinaga Y."/>
            <person name="Zwiers L.-H."/>
            <person name="Turgeon B."/>
            <person name="Goodwin S."/>
            <person name="Spatafora J."/>
            <person name="Crous P."/>
            <person name="Grigoriev I."/>
        </authorList>
    </citation>
    <scope>NUCLEOTIDE SEQUENCE</scope>
    <source>
        <strain evidence="8">CBS 130266</strain>
    </source>
</reference>
<dbReference type="InterPro" id="IPR036259">
    <property type="entry name" value="MFS_trans_sf"/>
</dbReference>
<dbReference type="Gene3D" id="1.20.1250.20">
    <property type="entry name" value="MFS general substrate transporter like domains"/>
    <property type="match status" value="1"/>
</dbReference>
<dbReference type="Proteomes" id="UP000800235">
    <property type="component" value="Unassembled WGS sequence"/>
</dbReference>
<feature type="transmembrane region" description="Helical" evidence="6">
    <location>
        <begin position="125"/>
        <end position="147"/>
    </location>
</feature>
<dbReference type="PRINTS" id="PR01036">
    <property type="entry name" value="TCRTETB"/>
</dbReference>
<dbReference type="PROSITE" id="PS50850">
    <property type="entry name" value="MFS"/>
    <property type="match status" value="1"/>
</dbReference>
<feature type="transmembrane region" description="Helical" evidence="6">
    <location>
        <begin position="299"/>
        <end position="320"/>
    </location>
</feature>
<feature type="transmembrane region" description="Helical" evidence="6">
    <location>
        <begin position="71"/>
        <end position="89"/>
    </location>
</feature>
<feature type="domain" description="Major facilitator superfamily (MFS) profile" evidence="7">
    <location>
        <begin position="35"/>
        <end position="527"/>
    </location>
</feature>
<feature type="transmembrane region" description="Helical" evidence="6">
    <location>
        <begin position="32"/>
        <end position="59"/>
    </location>
</feature>
<organism evidence="8 9">
    <name type="scientific">Tothia fuscella</name>
    <dbReference type="NCBI Taxonomy" id="1048955"/>
    <lineage>
        <taxon>Eukaryota</taxon>
        <taxon>Fungi</taxon>
        <taxon>Dikarya</taxon>
        <taxon>Ascomycota</taxon>
        <taxon>Pezizomycotina</taxon>
        <taxon>Dothideomycetes</taxon>
        <taxon>Pleosporomycetidae</taxon>
        <taxon>Venturiales</taxon>
        <taxon>Cylindrosympodiaceae</taxon>
        <taxon>Tothia</taxon>
    </lineage>
</organism>
<feature type="transmembrane region" description="Helical" evidence="6">
    <location>
        <begin position="426"/>
        <end position="449"/>
    </location>
</feature>
<dbReference type="FunFam" id="1.20.1720.10:FF:000018">
    <property type="entry name" value="Putative MFS multidrug transporter"/>
    <property type="match status" value="1"/>
</dbReference>
<dbReference type="PANTHER" id="PTHR23501:SF59">
    <property type="entry name" value="MAJOR FACILITATOR SUPERFAMILY (MFS) PROFILE DOMAIN-CONTAINING PROTEIN-RELATED"/>
    <property type="match status" value="1"/>
</dbReference>
<feature type="transmembrane region" description="Helical" evidence="6">
    <location>
        <begin position="391"/>
        <end position="414"/>
    </location>
</feature>
<feature type="transmembrane region" description="Helical" evidence="6">
    <location>
        <begin position="101"/>
        <end position="119"/>
    </location>
</feature>
<name>A0A9P4U539_9PEZI</name>
<dbReference type="AlphaFoldDB" id="A0A9P4U539"/>
<comment type="caution">
    <text evidence="8">The sequence shown here is derived from an EMBL/GenBank/DDBJ whole genome shotgun (WGS) entry which is preliminary data.</text>
</comment>
<evidence type="ECO:0000256" key="3">
    <source>
        <dbReference type="ARBA" id="ARBA00022989"/>
    </source>
</evidence>
<feature type="transmembrane region" description="Helical" evidence="6">
    <location>
        <begin position="258"/>
        <end position="278"/>
    </location>
</feature>
<comment type="subcellular location">
    <subcellularLocation>
        <location evidence="1">Membrane</location>
        <topology evidence="1">Multi-pass membrane protein</topology>
    </subcellularLocation>
</comment>
<gene>
    <name evidence="8" type="ORF">EJ08DRAFT_578199</name>
</gene>
<proteinExistence type="predicted"/>
<dbReference type="EMBL" id="MU007010">
    <property type="protein sequence ID" value="KAF2436703.1"/>
    <property type="molecule type" value="Genomic_DNA"/>
</dbReference>
<keyword evidence="9" id="KW-1185">Reference proteome</keyword>
<evidence type="ECO:0000313" key="9">
    <source>
        <dbReference type="Proteomes" id="UP000800235"/>
    </source>
</evidence>
<keyword evidence="4 6" id="KW-0472">Membrane</keyword>
<evidence type="ECO:0000256" key="4">
    <source>
        <dbReference type="ARBA" id="ARBA00023136"/>
    </source>
</evidence>
<dbReference type="InterPro" id="IPR011701">
    <property type="entry name" value="MFS"/>
</dbReference>
<evidence type="ECO:0000256" key="5">
    <source>
        <dbReference type="SAM" id="MobiDB-lite"/>
    </source>
</evidence>
<dbReference type="GO" id="GO:0022857">
    <property type="term" value="F:transmembrane transporter activity"/>
    <property type="evidence" value="ECO:0007669"/>
    <property type="project" value="InterPro"/>
</dbReference>
<dbReference type="SUPFAM" id="SSF103473">
    <property type="entry name" value="MFS general substrate transporter"/>
    <property type="match status" value="2"/>
</dbReference>
<accession>A0A9P4U539</accession>
<evidence type="ECO:0000313" key="8">
    <source>
        <dbReference type="EMBL" id="KAF2436703.1"/>
    </source>
</evidence>
<keyword evidence="2 6" id="KW-0812">Transmembrane</keyword>
<protein>
    <submittedName>
        <fullName evidence="8">MFS general substrate transporter</fullName>
    </submittedName>
</protein>
<feature type="transmembrane region" description="Helical" evidence="6">
    <location>
        <begin position="365"/>
        <end position="385"/>
    </location>
</feature>
<feature type="transmembrane region" description="Helical" evidence="6">
    <location>
        <begin position="159"/>
        <end position="177"/>
    </location>
</feature>
<evidence type="ECO:0000259" key="7">
    <source>
        <dbReference type="PROSITE" id="PS50850"/>
    </source>
</evidence>
<dbReference type="Gene3D" id="1.20.1720.10">
    <property type="entry name" value="Multidrug resistance protein D"/>
    <property type="match status" value="1"/>
</dbReference>